<gene>
    <name evidence="2" type="ORF">O181_006358</name>
</gene>
<dbReference type="EMBL" id="AVOT02001351">
    <property type="protein sequence ID" value="MBW0466643.1"/>
    <property type="molecule type" value="Genomic_DNA"/>
</dbReference>
<name>A0A9Q3GGI4_9BASI</name>
<evidence type="ECO:0000313" key="2">
    <source>
        <dbReference type="EMBL" id="MBW0466643.1"/>
    </source>
</evidence>
<organism evidence="2 3">
    <name type="scientific">Austropuccinia psidii MF-1</name>
    <dbReference type="NCBI Taxonomy" id="1389203"/>
    <lineage>
        <taxon>Eukaryota</taxon>
        <taxon>Fungi</taxon>
        <taxon>Dikarya</taxon>
        <taxon>Basidiomycota</taxon>
        <taxon>Pucciniomycotina</taxon>
        <taxon>Pucciniomycetes</taxon>
        <taxon>Pucciniales</taxon>
        <taxon>Sphaerophragmiaceae</taxon>
        <taxon>Austropuccinia</taxon>
    </lineage>
</organism>
<protein>
    <submittedName>
        <fullName evidence="2">Uncharacterized protein</fullName>
    </submittedName>
</protein>
<sequence length="99" mass="11445">MGITKRWNPNRKFKILEEREAKIGENQATIKPMEEKWSQKDNTFIPSGSKEMESQPNYSVDSYHTEYGKSGSKSHDSSQFLVVSRRRKGSKGKNRNSFS</sequence>
<comment type="caution">
    <text evidence="2">The sequence shown here is derived from an EMBL/GenBank/DDBJ whole genome shotgun (WGS) entry which is preliminary data.</text>
</comment>
<reference evidence="2" key="1">
    <citation type="submission" date="2021-03" db="EMBL/GenBank/DDBJ databases">
        <title>Draft genome sequence of rust myrtle Austropuccinia psidii MF-1, a brazilian biotype.</title>
        <authorList>
            <person name="Quecine M.C."/>
            <person name="Pachon D.M.R."/>
            <person name="Bonatelli M.L."/>
            <person name="Correr F.H."/>
            <person name="Franceschini L.M."/>
            <person name="Leite T.F."/>
            <person name="Margarido G.R.A."/>
            <person name="Almeida C.A."/>
            <person name="Ferrarezi J.A."/>
            <person name="Labate C.A."/>
        </authorList>
    </citation>
    <scope>NUCLEOTIDE SEQUENCE</scope>
    <source>
        <strain evidence="2">MF-1</strain>
    </source>
</reference>
<accession>A0A9Q3GGI4</accession>
<feature type="region of interest" description="Disordered" evidence="1">
    <location>
        <begin position="26"/>
        <end position="99"/>
    </location>
</feature>
<dbReference type="AlphaFoldDB" id="A0A9Q3GGI4"/>
<evidence type="ECO:0000313" key="3">
    <source>
        <dbReference type="Proteomes" id="UP000765509"/>
    </source>
</evidence>
<feature type="compositionally biased region" description="Basic residues" evidence="1">
    <location>
        <begin position="84"/>
        <end position="99"/>
    </location>
</feature>
<evidence type="ECO:0000256" key="1">
    <source>
        <dbReference type="SAM" id="MobiDB-lite"/>
    </source>
</evidence>
<dbReference type="Proteomes" id="UP000765509">
    <property type="component" value="Unassembled WGS sequence"/>
</dbReference>
<proteinExistence type="predicted"/>
<keyword evidence="3" id="KW-1185">Reference proteome</keyword>